<evidence type="ECO:0000256" key="3">
    <source>
        <dbReference type="HAMAP-Rule" id="MF_00163"/>
    </source>
</evidence>
<dbReference type="CDD" id="cd00487">
    <property type="entry name" value="Pep_deformylase"/>
    <property type="match status" value="1"/>
</dbReference>
<dbReference type="PANTHER" id="PTHR10458">
    <property type="entry name" value="PEPTIDE DEFORMYLASE"/>
    <property type="match status" value="1"/>
</dbReference>
<keyword evidence="3" id="KW-0479">Metal-binding</keyword>
<dbReference type="Gene3D" id="3.90.45.10">
    <property type="entry name" value="Peptide deformylase"/>
    <property type="match status" value="1"/>
</dbReference>
<evidence type="ECO:0000313" key="4">
    <source>
        <dbReference type="EMBL" id="PSR21811.1"/>
    </source>
</evidence>
<dbReference type="InterPro" id="IPR023635">
    <property type="entry name" value="Peptide_deformylase"/>
</dbReference>
<feature type="binding site" evidence="3">
    <location>
        <position position="85"/>
    </location>
    <ligand>
        <name>Fe cation</name>
        <dbReference type="ChEBI" id="CHEBI:24875"/>
    </ligand>
</feature>
<dbReference type="PRINTS" id="PR01576">
    <property type="entry name" value="PDEFORMYLASE"/>
</dbReference>
<evidence type="ECO:0000313" key="5">
    <source>
        <dbReference type="Proteomes" id="UP000241848"/>
    </source>
</evidence>
<keyword evidence="3" id="KW-0378">Hydrolase</keyword>
<reference evidence="4 5" key="1">
    <citation type="journal article" date="2014" name="BMC Genomics">
        <title>Comparison of environmental and isolate Sulfobacillus genomes reveals diverse carbon, sulfur, nitrogen, and hydrogen metabolisms.</title>
        <authorList>
            <person name="Justice N.B."/>
            <person name="Norman A."/>
            <person name="Brown C.T."/>
            <person name="Singh A."/>
            <person name="Thomas B.C."/>
            <person name="Banfield J.F."/>
        </authorList>
    </citation>
    <scope>NUCLEOTIDE SEQUENCE [LARGE SCALE GENOMIC DNA]</scope>
    <source>
        <strain evidence="4">AMDSBA3</strain>
    </source>
</reference>
<evidence type="ECO:0000256" key="2">
    <source>
        <dbReference type="ARBA" id="ARBA00023004"/>
    </source>
</evidence>
<evidence type="ECO:0000256" key="1">
    <source>
        <dbReference type="ARBA" id="ARBA00010759"/>
    </source>
</evidence>
<comment type="similarity">
    <text evidence="1 3">Belongs to the polypeptide deformylase family.</text>
</comment>
<dbReference type="NCBIfam" id="TIGR00079">
    <property type="entry name" value="pept_deformyl"/>
    <property type="match status" value="1"/>
</dbReference>
<keyword evidence="3" id="KW-0648">Protein biosynthesis</keyword>
<dbReference type="HAMAP" id="MF_00163">
    <property type="entry name" value="Pep_deformylase"/>
    <property type="match status" value="1"/>
</dbReference>
<dbReference type="SUPFAM" id="SSF56420">
    <property type="entry name" value="Peptide deformylase"/>
    <property type="match status" value="1"/>
</dbReference>
<name>A0A2T2WHT7_9FIRM</name>
<comment type="function">
    <text evidence="3">Removes the formyl group from the N-terminal Met of newly synthesized proteins. Requires at least a dipeptide for an efficient rate of reaction. N-terminal L-methionine is a prerequisite for activity but the enzyme has broad specificity at other positions.</text>
</comment>
<dbReference type="GO" id="GO:0046872">
    <property type="term" value="F:metal ion binding"/>
    <property type="evidence" value="ECO:0007669"/>
    <property type="project" value="UniProtKB-KW"/>
</dbReference>
<dbReference type="EC" id="3.5.1.88" evidence="3"/>
<dbReference type="Proteomes" id="UP000241848">
    <property type="component" value="Unassembled WGS sequence"/>
</dbReference>
<comment type="catalytic activity">
    <reaction evidence="3">
        <text>N-terminal N-formyl-L-methionyl-[peptide] + H2O = N-terminal L-methionyl-[peptide] + formate</text>
        <dbReference type="Rhea" id="RHEA:24420"/>
        <dbReference type="Rhea" id="RHEA-COMP:10639"/>
        <dbReference type="Rhea" id="RHEA-COMP:10640"/>
        <dbReference type="ChEBI" id="CHEBI:15377"/>
        <dbReference type="ChEBI" id="CHEBI:15740"/>
        <dbReference type="ChEBI" id="CHEBI:49298"/>
        <dbReference type="ChEBI" id="CHEBI:64731"/>
        <dbReference type="EC" id="3.5.1.88"/>
    </reaction>
</comment>
<dbReference type="GO" id="GO:0006412">
    <property type="term" value="P:translation"/>
    <property type="evidence" value="ECO:0007669"/>
    <property type="project" value="UniProtKB-UniRule"/>
</dbReference>
<dbReference type="PANTHER" id="PTHR10458:SF22">
    <property type="entry name" value="PEPTIDE DEFORMYLASE"/>
    <property type="match status" value="1"/>
</dbReference>
<dbReference type="AlphaFoldDB" id="A0A2T2WHT7"/>
<comment type="caution">
    <text evidence="4">The sequence shown here is derived from an EMBL/GenBank/DDBJ whole genome shotgun (WGS) entry which is preliminary data.</text>
</comment>
<feature type="active site" evidence="3">
    <location>
        <position position="128"/>
    </location>
</feature>
<gene>
    <name evidence="3 4" type="primary">def</name>
    <name evidence="4" type="ORF">C7B45_09420</name>
</gene>
<feature type="binding site" evidence="3">
    <location>
        <position position="131"/>
    </location>
    <ligand>
        <name>Fe cation</name>
        <dbReference type="ChEBI" id="CHEBI:24875"/>
    </ligand>
</feature>
<protein>
    <recommendedName>
        <fullName evidence="3">Peptide deformylase</fullName>
        <shortName evidence="3">PDF</shortName>
        <ecNumber evidence="3">3.5.1.88</ecNumber>
    </recommendedName>
    <alternativeName>
        <fullName evidence="3">Polypeptide deformylase</fullName>
    </alternativeName>
</protein>
<proteinExistence type="inferred from homology"/>
<dbReference type="Pfam" id="PF01327">
    <property type="entry name" value="Pep_deformylase"/>
    <property type="match status" value="1"/>
</dbReference>
<keyword evidence="2 3" id="KW-0408">Iron</keyword>
<dbReference type="InterPro" id="IPR036821">
    <property type="entry name" value="Peptide_deformylase_sf"/>
</dbReference>
<feature type="binding site" evidence="3">
    <location>
        <position position="127"/>
    </location>
    <ligand>
        <name>Fe cation</name>
        <dbReference type="ChEBI" id="CHEBI:24875"/>
    </ligand>
</feature>
<comment type="cofactor">
    <cofactor evidence="3">
        <name>Fe(2+)</name>
        <dbReference type="ChEBI" id="CHEBI:29033"/>
    </cofactor>
    <text evidence="3">Binds 1 Fe(2+) ion.</text>
</comment>
<dbReference type="EMBL" id="PXYV01000027">
    <property type="protein sequence ID" value="PSR21811.1"/>
    <property type="molecule type" value="Genomic_DNA"/>
</dbReference>
<sequence length="190" mass="21776">MLPDRSDFLRQRTRKIKAVGSQEERLQRDFLDTWDTVAAHGIAAPQIGWSLRGFIWKGEEMSEPEVIFNPKVLRARGELKDYDGCLSVPGYYCSTRRAEWIELTGLTAAGKPFRRKYEGFDARILQHEIDHLDGVLFIDRIDDVREGYTLDEVSSEDGGDTTLVHVPASDELIAFIERFRRPLPGHAIVW</sequence>
<organism evidence="4 5">
    <name type="scientific">Sulfobacillus acidophilus</name>
    <dbReference type="NCBI Taxonomy" id="53633"/>
    <lineage>
        <taxon>Bacteria</taxon>
        <taxon>Bacillati</taxon>
        <taxon>Bacillota</taxon>
        <taxon>Clostridia</taxon>
        <taxon>Eubacteriales</taxon>
        <taxon>Clostridiales Family XVII. Incertae Sedis</taxon>
        <taxon>Sulfobacillus</taxon>
    </lineage>
</organism>
<dbReference type="GO" id="GO:0042586">
    <property type="term" value="F:peptide deformylase activity"/>
    <property type="evidence" value="ECO:0007669"/>
    <property type="project" value="UniProtKB-UniRule"/>
</dbReference>
<accession>A0A2T2WHT7</accession>